<reference evidence="1" key="1">
    <citation type="journal article" date="2014" name="Front. Microbiol.">
        <title>High frequency of phylogenetically diverse reductive dehalogenase-homologous genes in deep subseafloor sedimentary metagenomes.</title>
        <authorList>
            <person name="Kawai M."/>
            <person name="Futagami T."/>
            <person name="Toyoda A."/>
            <person name="Takaki Y."/>
            <person name="Nishi S."/>
            <person name="Hori S."/>
            <person name="Arai W."/>
            <person name="Tsubouchi T."/>
            <person name="Morono Y."/>
            <person name="Uchiyama I."/>
            <person name="Ito T."/>
            <person name="Fujiyama A."/>
            <person name="Inagaki F."/>
            <person name="Takami H."/>
        </authorList>
    </citation>
    <scope>NUCLEOTIDE SEQUENCE</scope>
    <source>
        <strain evidence="1">Expedition CK06-06</strain>
    </source>
</reference>
<comment type="caution">
    <text evidence="1">The sequence shown here is derived from an EMBL/GenBank/DDBJ whole genome shotgun (WGS) entry which is preliminary data.</text>
</comment>
<sequence length="165" mass="18812">PPGPPWPGLSRTKIFTLRMTDDILSPAEELLDFVIGSRTELTSRVFFRRDFLIRQEDGDKPAACLYIDELAKVLWLQFAQAVAGELDVRLCSTCGKPFDVRGQTRSDRTFCSNNCKVKHLYHRKSKAKKMRAEGESLREIARATGAPSKTLRENLKTIKRWLGEK</sequence>
<accession>X0VVK4</accession>
<gene>
    <name evidence="1" type="ORF">S01H1_58784</name>
</gene>
<name>X0VVK4_9ZZZZ</name>
<feature type="non-terminal residue" evidence="1">
    <location>
        <position position="1"/>
    </location>
</feature>
<dbReference type="EMBL" id="BARS01038414">
    <property type="protein sequence ID" value="GAG22330.1"/>
    <property type="molecule type" value="Genomic_DNA"/>
</dbReference>
<dbReference type="AlphaFoldDB" id="X0VVK4"/>
<organism evidence="1">
    <name type="scientific">marine sediment metagenome</name>
    <dbReference type="NCBI Taxonomy" id="412755"/>
    <lineage>
        <taxon>unclassified sequences</taxon>
        <taxon>metagenomes</taxon>
        <taxon>ecological metagenomes</taxon>
    </lineage>
</organism>
<evidence type="ECO:0000313" key="1">
    <source>
        <dbReference type="EMBL" id="GAG22330.1"/>
    </source>
</evidence>
<proteinExistence type="predicted"/>
<protein>
    <submittedName>
        <fullName evidence="1">Uncharacterized protein</fullName>
    </submittedName>
</protein>